<dbReference type="EMBL" id="CP014671">
    <property type="protein sequence ID" value="ANX04416.1"/>
    <property type="molecule type" value="Genomic_DNA"/>
</dbReference>
<proteinExistence type="predicted"/>
<name>A0A1B1YUL6_9GAMM</name>
<dbReference type="STRING" id="1810504.PG2T_09655"/>
<protein>
    <submittedName>
        <fullName evidence="1">VWA domain-containing protein</fullName>
    </submittedName>
</protein>
<dbReference type="PANTHER" id="PTHR39338:SF7">
    <property type="entry name" value="BLL6692 PROTEIN"/>
    <property type="match status" value="1"/>
</dbReference>
<dbReference type="RefSeq" id="WP_068804583.1">
    <property type="nucleotide sequence ID" value="NZ_CP014671.1"/>
</dbReference>
<reference evidence="2" key="1">
    <citation type="submission" date="2016-03" db="EMBL/GenBank/DDBJ databases">
        <title>Complete genome sequence of Solimmundus cernigliae, representing a novel lineage of polycyclic aromatic hydrocarbon degraders within the Gammaproteobacteria.</title>
        <authorList>
            <person name="Singleton D.R."/>
            <person name="Dickey A.N."/>
            <person name="Scholl E.H."/>
            <person name="Wright F.A."/>
            <person name="Aitken M.D."/>
        </authorList>
    </citation>
    <scope>NUCLEOTIDE SEQUENCE [LARGE SCALE GENOMIC DNA]</scope>
    <source>
        <strain evidence="2">TR3.2</strain>
    </source>
</reference>
<dbReference type="AlphaFoldDB" id="A0A1B1YUL6"/>
<accession>A0A1B1YUL6</accession>
<sequence length="390" mass="44839">MFTSFLEQLRATGIPVSVREYLTFLEALGRDVSPRSADGLYHLARCALVKDEKFYDRFDTVFAAYFRGAEIAFEQLDGAIPEDWLRKEIEKLLTDEEKARLQSLGSLEALLETLRQRLAEQKGRHQGGSKWIGTGGTSPFGHGGYHPEGVRIGGEGGQRRAAKVWEQRQFRDLDDQVELGTRNIKVALKGLRRLAREGLAEELDIDGTIRGTARRGYLDLQLRPELRNRVKVLLFLDVGGSMDPHVRLCERLFSAARAEFKHLEYFYFHNCVYERLWRSNARRHAERFSTWEVLRKYGRDWKVIFVGDASMAPYEITHVGGSVEHRNEEAGATWLRRLVDTYPSSAWLNPERPADWGYIPSIGLVRELLQDRMYPLTVEGLERAVQALRR</sequence>
<dbReference type="Pfam" id="PF05762">
    <property type="entry name" value="VWA_CoxE"/>
    <property type="match status" value="1"/>
</dbReference>
<dbReference type="InParanoid" id="A0A1B1YUL6"/>
<dbReference type="KEGG" id="gbi:PG2T_09655"/>
<keyword evidence="2" id="KW-1185">Reference proteome</keyword>
<dbReference type="InterPro" id="IPR008912">
    <property type="entry name" value="Uncharacterised_CoxE"/>
</dbReference>
<dbReference type="PANTHER" id="PTHR39338">
    <property type="entry name" value="BLL5662 PROTEIN-RELATED"/>
    <property type="match status" value="1"/>
</dbReference>
<dbReference type="OrthoDB" id="9764216at2"/>
<gene>
    <name evidence="1" type="ORF">PG2T_09655</name>
</gene>
<evidence type="ECO:0000313" key="1">
    <source>
        <dbReference type="EMBL" id="ANX04416.1"/>
    </source>
</evidence>
<dbReference type="Proteomes" id="UP000092952">
    <property type="component" value="Chromosome"/>
</dbReference>
<evidence type="ECO:0000313" key="2">
    <source>
        <dbReference type="Proteomes" id="UP000092952"/>
    </source>
</evidence>
<organism evidence="1 2">
    <name type="scientific">Immundisolibacter cernigliae</name>
    <dbReference type="NCBI Taxonomy" id="1810504"/>
    <lineage>
        <taxon>Bacteria</taxon>
        <taxon>Pseudomonadati</taxon>
        <taxon>Pseudomonadota</taxon>
        <taxon>Gammaproteobacteria</taxon>
        <taxon>Immundisolibacterales</taxon>
        <taxon>Immundisolibacteraceae</taxon>
        <taxon>Immundisolibacter</taxon>
    </lineage>
</organism>